<dbReference type="KEGG" id="saal:L336_0946"/>
<dbReference type="AlphaFoldDB" id="R4PWJ3"/>
<reference evidence="1 2" key="1">
    <citation type="journal article" date="2013" name="Nat. Biotechnol.">
        <title>Genome sequences of rare, uncultured bacteria obtained by differential coverage binning of multiple metagenomes.</title>
        <authorList>
            <person name="Albertsen M."/>
            <person name="Hugenholtz P."/>
            <person name="Skarshewski A."/>
            <person name="Nielsen K.L."/>
            <person name="Tyson G.W."/>
            <person name="Nielsen P.H."/>
        </authorList>
    </citation>
    <scope>NUCLEOTIDE SEQUENCE [LARGE SCALE GENOMIC DNA]</scope>
    <source>
        <strain evidence="1">TM71</strain>
    </source>
</reference>
<evidence type="ECO:0000313" key="2">
    <source>
        <dbReference type="Proteomes" id="UP000013893"/>
    </source>
</evidence>
<name>R4PWJ3_9BACT</name>
<evidence type="ECO:0008006" key="3">
    <source>
        <dbReference type="Google" id="ProtNLM"/>
    </source>
</evidence>
<keyword evidence="2" id="KW-1185">Reference proteome</keyword>
<dbReference type="Gene3D" id="3.40.50.620">
    <property type="entry name" value="HUPs"/>
    <property type="match status" value="1"/>
</dbReference>
<dbReference type="EMBL" id="CP005957">
    <property type="protein sequence ID" value="AGL62645.1"/>
    <property type="molecule type" value="Genomic_DNA"/>
</dbReference>
<protein>
    <recommendedName>
        <fullName evidence="3">Cytidyltransferase-like domain-containing protein</fullName>
    </recommendedName>
</protein>
<gene>
    <name evidence="1" type="ORF">L336_0946</name>
</gene>
<organism evidence="1 2">
    <name type="scientific">Candidatus Saccharimonas aalborgensis</name>
    <dbReference type="NCBI Taxonomy" id="1332188"/>
    <lineage>
        <taxon>Bacteria</taxon>
        <taxon>Candidatus Saccharimonadota</taxon>
        <taxon>Candidatus Saccharimonadia</taxon>
        <taxon>Candidatus Saccharimonadales</taxon>
        <taxon>Candidatus Saccharimonadaceae</taxon>
        <taxon>Candidatus Saccharimonas</taxon>
    </lineage>
</organism>
<dbReference type="STRING" id="1332188.L336_0946"/>
<sequence length="260" mass="28917">MAHELGDRNPDVFEVFGPTLRAPERLLYPEPEYTDAIVLASFRHLREIRHSHITLVDGAFDVPHDNHEWYLRHVRLLGARAFLHSHNYPITAETLAVAVAQPALSLVVTVDADYKVAAKKGGVETKGGVPRPIYPWETRANRVAGYSFDSTIGLLPVIDLVTVEGDPVHQETCLESSLILAEFLARHGLLDTLVVFDEQPAVVQEARDRGLNPVLIADGIDPYVLNPQTGDNWKTSTIIKRIREGAEVPHPITSPLDRRP</sequence>
<dbReference type="HOGENOM" id="CLU_1068286_0_0_0"/>
<dbReference type="InterPro" id="IPR014729">
    <property type="entry name" value="Rossmann-like_a/b/a_fold"/>
</dbReference>
<dbReference type="RefSeq" id="WP_015642095.1">
    <property type="nucleotide sequence ID" value="NC_021219.1"/>
</dbReference>
<evidence type="ECO:0000313" key="1">
    <source>
        <dbReference type="EMBL" id="AGL62645.1"/>
    </source>
</evidence>
<dbReference type="Proteomes" id="UP000013893">
    <property type="component" value="Chromosome"/>
</dbReference>
<proteinExistence type="predicted"/>
<accession>R4PWJ3</accession>